<dbReference type="VEuPathDB" id="FungiDB:PAAG_12623"/>
<sequence length="93" mass="10310">MNLSSYEPDEMPTLKFICKSTVASEGTSSPQSQMLTPNTSDIITISVADLLIFCQQMTHQNASNINNDTSVDDFKSQICEYQKNIQKAIDTKA</sequence>
<dbReference type="GeneID" id="26971213"/>
<name>A0A0A2UZQ7_PARBA</name>
<dbReference type="RefSeq" id="XP_015702291.1">
    <property type="nucleotide sequence ID" value="XM_015848091.1"/>
</dbReference>
<dbReference type="EMBL" id="KN294035">
    <property type="protein sequence ID" value="KGQ00708.1"/>
    <property type="molecule type" value="Genomic_DNA"/>
</dbReference>
<gene>
    <name evidence="1" type="ORF">PAAG_12623</name>
</gene>
<evidence type="ECO:0000313" key="2">
    <source>
        <dbReference type="Proteomes" id="UP000002059"/>
    </source>
</evidence>
<dbReference type="Proteomes" id="UP000002059">
    <property type="component" value="Partially assembled WGS sequence"/>
</dbReference>
<organism evidence="1 2">
    <name type="scientific">Paracoccidioides lutzii (strain ATCC MYA-826 / Pb01)</name>
    <name type="common">Paracoccidioides brasiliensis</name>
    <dbReference type="NCBI Taxonomy" id="502779"/>
    <lineage>
        <taxon>Eukaryota</taxon>
        <taxon>Fungi</taxon>
        <taxon>Dikarya</taxon>
        <taxon>Ascomycota</taxon>
        <taxon>Pezizomycotina</taxon>
        <taxon>Eurotiomycetes</taxon>
        <taxon>Eurotiomycetidae</taxon>
        <taxon>Onygenales</taxon>
        <taxon>Ajellomycetaceae</taxon>
        <taxon>Paracoccidioides</taxon>
    </lineage>
</organism>
<dbReference type="KEGG" id="pbl:PAAG_12623"/>
<evidence type="ECO:0000313" key="1">
    <source>
        <dbReference type="EMBL" id="KGQ00708.1"/>
    </source>
</evidence>
<dbReference type="HOGENOM" id="CLU_114631_1_0_1"/>
<proteinExistence type="predicted"/>
<reference evidence="1 2" key="1">
    <citation type="journal article" date="2011" name="PLoS Genet.">
        <title>Comparative genomic analysis of human fungal pathogens causing paracoccidioidomycosis.</title>
        <authorList>
            <person name="Desjardins C.A."/>
            <person name="Champion M.D."/>
            <person name="Holder J.W."/>
            <person name="Muszewska A."/>
            <person name="Goldberg J."/>
            <person name="Bailao A.M."/>
            <person name="Brigido M.M."/>
            <person name="Ferreira M.E."/>
            <person name="Garcia A.M."/>
            <person name="Grynberg M."/>
            <person name="Gujja S."/>
            <person name="Heiman D.I."/>
            <person name="Henn M.R."/>
            <person name="Kodira C.D."/>
            <person name="Leon-Narvaez H."/>
            <person name="Longo L.V."/>
            <person name="Ma L.J."/>
            <person name="Malavazi I."/>
            <person name="Matsuo A.L."/>
            <person name="Morais F.V."/>
            <person name="Pereira M."/>
            <person name="Rodriguez-Brito S."/>
            <person name="Sakthikumar S."/>
            <person name="Salem-Izacc S.M."/>
            <person name="Sykes S.M."/>
            <person name="Teixeira M.M."/>
            <person name="Vallejo M.C."/>
            <person name="Walter M.E."/>
            <person name="Yandava C."/>
            <person name="Young S."/>
            <person name="Zeng Q."/>
            <person name="Zucker J."/>
            <person name="Felipe M.S."/>
            <person name="Goldman G.H."/>
            <person name="Haas B.J."/>
            <person name="McEwen J.G."/>
            <person name="Nino-Vega G."/>
            <person name="Puccia R."/>
            <person name="San-Blas G."/>
            <person name="Soares C.M."/>
            <person name="Birren B.W."/>
            <person name="Cuomo C.A."/>
        </authorList>
    </citation>
    <scope>NUCLEOTIDE SEQUENCE [LARGE SCALE GENOMIC DNA]</scope>
    <source>
        <strain evidence="2">ATCC MYA-826 / Pb01</strain>
    </source>
</reference>
<accession>A0A0A2UZQ7</accession>
<feature type="non-terminal residue" evidence="1">
    <location>
        <position position="93"/>
    </location>
</feature>
<protein>
    <submittedName>
        <fullName evidence="1">Uncharacterized protein</fullName>
    </submittedName>
</protein>
<dbReference type="AlphaFoldDB" id="A0A0A2UZQ7"/>
<keyword evidence="2" id="KW-1185">Reference proteome</keyword>